<gene>
    <name evidence="1" type="ORF">BCB44BAC_04079</name>
</gene>
<evidence type="ECO:0008006" key="3">
    <source>
        <dbReference type="Google" id="ProtNLM"/>
    </source>
</evidence>
<sequence length="144" mass="17743">MELQFQNVHQQAGNWYVLDAEFPWDIQQVKNDVFSLIEKREIPVIFCDTCETNEVLLMLGEEEEEFLFPLNGFYHKEKRLIFICRWEQYEQVLKTLLHEFRHSMQQEQNVLYIDNEAYERRWIERDARTFAERKMNEYIRGKIN</sequence>
<dbReference type="EMBL" id="FMIK01000054">
    <property type="protein sequence ID" value="SCM05255.1"/>
    <property type="molecule type" value="Genomic_DNA"/>
</dbReference>
<evidence type="ECO:0000313" key="2">
    <source>
        <dbReference type="Proteomes" id="UP000242164"/>
    </source>
</evidence>
<proteinExistence type="predicted"/>
<dbReference type="Proteomes" id="UP000242164">
    <property type="component" value="Unassembled WGS sequence"/>
</dbReference>
<organism evidence="1 2">
    <name type="scientific">Bacillus cytotoxicus</name>
    <dbReference type="NCBI Taxonomy" id="580165"/>
    <lineage>
        <taxon>Bacteria</taxon>
        <taxon>Bacillati</taxon>
        <taxon>Bacillota</taxon>
        <taxon>Bacilli</taxon>
        <taxon>Bacillales</taxon>
        <taxon>Bacillaceae</taxon>
        <taxon>Bacillus</taxon>
        <taxon>Bacillus cereus group</taxon>
    </lineage>
</organism>
<name>A0AAX2CMC0_9BACI</name>
<dbReference type="Pfam" id="PF13058">
    <property type="entry name" value="DUF3920"/>
    <property type="match status" value="1"/>
</dbReference>
<evidence type="ECO:0000313" key="1">
    <source>
        <dbReference type="EMBL" id="SCM05255.1"/>
    </source>
</evidence>
<dbReference type="InterPro" id="IPR025033">
    <property type="entry name" value="DUF3920"/>
</dbReference>
<dbReference type="GeneID" id="33898875"/>
<dbReference type="RefSeq" id="WP_012096075.1">
    <property type="nucleotide sequence ID" value="NZ_CP024096.1"/>
</dbReference>
<accession>A0AAX2CMC0</accession>
<reference evidence="1 2" key="1">
    <citation type="submission" date="2016-08" db="EMBL/GenBank/DDBJ databases">
        <authorList>
            <person name="Loux V."/>
            <person name="Rue O."/>
        </authorList>
    </citation>
    <scope>NUCLEOTIDE SEQUENCE [LARGE SCALE GENOMIC DNA]</scope>
    <source>
        <strain evidence="1 2">AFSSA_08CEB44bac</strain>
    </source>
</reference>
<dbReference type="AlphaFoldDB" id="A0AAX2CMC0"/>
<comment type="caution">
    <text evidence="1">The sequence shown here is derived from an EMBL/GenBank/DDBJ whole genome shotgun (WGS) entry which is preliminary data.</text>
</comment>
<protein>
    <recommendedName>
        <fullName evidence="3">DUF3920 domain-containing protein</fullName>
    </recommendedName>
</protein>